<name>A0A4Y7RJR6_9FIRM</name>
<sequence length="213" mass="24122">MKTKLISCISTKNEALWLGAGENIDYEFLDFSYHANNSKLHSRLQEIIDQSQDYDLISLACGNCSNCSAGLYSDRVPLLLPATSDCIGLLLGSEEQRKKLHCQNPATYYFSQGWLDYGRNPLVEYQEYVEIYGEERARNLIGSLYGRYERAVLIITPGIKNINKYRQKLKDITTFFNWQAGEVIGNLNLLYLVVKGIRGPGTVYVEPGNKVCV</sequence>
<feature type="domain" description="DUF1638" evidence="1">
    <location>
        <begin position="28"/>
        <end position="190"/>
    </location>
</feature>
<evidence type="ECO:0000313" key="3">
    <source>
        <dbReference type="Proteomes" id="UP000297597"/>
    </source>
</evidence>
<proteinExistence type="predicted"/>
<dbReference type="RefSeq" id="WP_134215590.1">
    <property type="nucleotide sequence ID" value="NZ_QFFZ01000062.1"/>
</dbReference>
<organism evidence="2 3">
    <name type="scientific">Pelotomaculum propionicicum</name>
    <dbReference type="NCBI Taxonomy" id="258475"/>
    <lineage>
        <taxon>Bacteria</taxon>
        <taxon>Bacillati</taxon>
        <taxon>Bacillota</taxon>
        <taxon>Clostridia</taxon>
        <taxon>Eubacteriales</taxon>
        <taxon>Desulfotomaculaceae</taxon>
        <taxon>Pelotomaculum</taxon>
    </lineage>
</organism>
<comment type="caution">
    <text evidence="2">The sequence shown here is derived from an EMBL/GenBank/DDBJ whole genome shotgun (WGS) entry which is preliminary data.</text>
</comment>
<evidence type="ECO:0000313" key="2">
    <source>
        <dbReference type="EMBL" id="TEB09051.1"/>
    </source>
</evidence>
<keyword evidence="3" id="KW-1185">Reference proteome</keyword>
<reference evidence="2 3" key="1">
    <citation type="journal article" date="2018" name="Environ. Microbiol.">
        <title>Novel energy conservation strategies and behaviour of Pelotomaculum schinkii driving syntrophic propionate catabolism.</title>
        <authorList>
            <person name="Hidalgo-Ahumada C.A.P."/>
            <person name="Nobu M.K."/>
            <person name="Narihiro T."/>
            <person name="Tamaki H."/>
            <person name="Liu W.T."/>
            <person name="Kamagata Y."/>
            <person name="Stams A.J.M."/>
            <person name="Imachi H."/>
            <person name="Sousa D.Z."/>
        </authorList>
    </citation>
    <scope>NUCLEOTIDE SEQUENCE [LARGE SCALE GENOMIC DNA]</scope>
    <source>
        <strain evidence="2 3">MGP</strain>
    </source>
</reference>
<dbReference type="InterPro" id="IPR012437">
    <property type="entry name" value="DUF1638"/>
</dbReference>
<dbReference type="AlphaFoldDB" id="A0A4Y7RJR6"/>
<dbReference type="OrthoDB" id="9787351at2"/>
<evidence type="ECO:0000259" key="1">
    <source>
        <dbReference type="Pfam" id="PF07796"/>
    </source>
</evidence>
<dbReference type="Proteomes" id="UP000297597">
    <property type="component" value="Unassembled WGS sequence"/>
</dbReference>
<accession>A0A4Y7RJR6</accession>
<dbReference type="Pfam" id="PF07796">
    <property type="entry name" value="DUF1638"/>
    <property type="match status" value="1"/>
</dbReference>
<protein>
    <recommendedName>
        <fullName evidence="1">DUF1638 domain-containing protein</fullName>
    </recommendedName>
</protein>
<gene>
    <name evidence="2" type="ORF">Pmgp_03443</name>
</gene>
<dbReference type="EMBL" id="QFFZ01000062">
    <property type="protein sequence ID" value="TEB09051.1"/>
    <property type="molecule type" value="Genomic_DNA"/>
</dbReference>